<proteinExistence type="predicted"/>
<sequence length="286" mass="33320">MDVVSLSTLASDREKTVSYLREKGLLVTYTRCPFCGSEHIGEVRREKYKCYQCRKEWSIRRGSIFEGMKLSWEKILWAMKLFEMEVTAHKAALQLRLSYEVTLRLYTLFRKAIWVHTQKEGKSLLEGEVEMDESYFGGKRKGKRGRGAAGKIPVFGILERGGKVQVEVVEQVSAEELVRLAVAKVKRGSLVYTDRFKSYDGLVSYGFRHKRIDHGKRFANGKVYINGIEGFWSYAKGRLLQHHGVSVERFPLYLKELEWRYNHREEDLFELLLEVLREYSRVANNG</sequence>
<dbReference type="KEGG" id="stq:Spith_1552"/>
<dbReference type="HOGENOM" id="CLU_044348_11_0_12"/>
<dbReference type="Proteomes" id="UP000007254">
    <property type="component" value="Chromosome"/>
</dbReference>
<dbReference type="SMART" id="SM01126">
    <property type="entry name" value="DDE_Tnp_IS1595"/>
    <property type="match status" value="1"/>
</dbReference>
<protein>
    <submittedName>
        <fullName evidence="3">Transposase-like protein</fullName>
    </submittedName>
</protein>
<dbReference type="InterPro" id="IPR024445">
    <property type="entry name" value="Tnp_ISXO2-like"/>
</dbReference>
<gene>
    <name evidence="2" type="ordered locus">Spith_0374</name>
    <name evidence="3" type="ordered locus">Spith_0657</name>
    <name evidence="4" type="ordered locus">Spith_0757</name>
    <name evidence="5" type="ordered locus">Spith_1205</name>
    <name evidence="6" type="ordered locus">Spith_1552</name>
</gene>
<evidence type="ECO:0000313" key="6">
    <source>
        <dbReference type="EMBL" id="AEJ61814.1"/>
    </source>
</evidence>
<feature type="domain" description="ISXO2-like transposase" evidence="1">
    <location>
        <begin position="124"/>
        <end position="262"/>
    </location>
</feature>
<dbReference type="KEGG" id="stq:Spith_0374"/>
<dbReference type="KEGG" id="stq:Spith_1205"/>
<dbReference type="RefSeq" id="WP_014624057.1">
    <property type="nucleotide sequence ID" value="NC_017583.1"/>
</dbReference>
<dbReference type="Pfam" id="PF12762">
    <property type="entry name" value="DDE_Tnp_IS1595"/>
    <property type="match status" value="1"/>
</dbReference>
<accession>E6JT44</accession>
<dbReference type="EMBL" id="CP002903">
    <property type="protein sequence ID" value="AEJ61475.1"/>
    <property type="molecule type" value="Genomic_DNA"/>
</dbReference>
<evidence type="ECO:0000313" key="7">
    <source>
        <dbReference type="Proteomes" id="UP000007254"/>
    </source>
</evidence>
<name>E6JT44_WINT7</name>
<dbReference type="OrthoDB" id="9783459at2"/>
<evidence type="ECO:0000313" key="2">
    <source>
        <dbReference type="EMBL" id="AEJ60659.1"/>
    </source>
</evidence>
<dbReference type="PANTHER" id="PTHR47163">
    <property type="entry name" value="DDE_TNP_IS1595 DOMAIN-CONTAINING PROTEIN"/>
    <property type="match status" value="1"/>
</dbReference>
<dbReference type="EMBL" id="CP002903">
    <property type="protein sequence ID" value="AEJ61034.1"/>
    <property type="molecule type" value="Genomic_DNA"/>
</dbReference>
<dbReference type="EMBL" id="CP002903">
    <property type="protein sequence ID" value="AEJ60936.1"/>
    <property type="molecule type" value="Genomic_DNA"/>
</dbReference>
<organism evidence="3 7">
    <name type="scientific">Winmispira thermophila (strain ATCC 700085 / DSM 6578 / Z-1203)</name>
    <name type="common">Spirochaeta thermophila</name>
    <dbReference type="NCBI Taxonomy" id="869211"/>
    <lineage>
        <taxon>Bacteria</taxon>
        <taxon>Pseudomonadati</taxon>
        <taxon>Spirochaetota</taxon>
        <taxon>Spirochaetia</taxon>
        <taxon>Winmispirales</taxon>
        <taxon>Winmispiraceae</taxon>
        <taxon>Winmispira</taxon>
    </lineage>
</organism>
<dbReference type="PANTHER" id="PTHR47163:SF2">
    <property type="entry name" value="SI:DKEY-17M8.2"/>
    <property type="match status" value="1"/>
</dbReference>
<dbReference type="AlphaFoldDB" id="E6JT44"/>
<evidence type="ECO:0000313" key="4">
    <source>
        <dbReference type="EMBL" id="AEJ61034.1"/>
    </source>
</evidence>
<reference evidence="3 7" key="1">
    <citation type="submission" date="2011-06" db="EMBL/GenBank/DDBJ databases">
        <title>The complete genome of Spirochaeta thermophila DSM 6578.</title>
        <authorList>
            <consortium name="US DOE Joint Genome Institute (JGI-PGF)"/>
            <person name="Lucas S."/>
            <person name="Lapidus A."/>
            <person name="Bruce D."/>
            <person name="Goodwin L."/>
            <person name="Pitluck S."/>
            <person name="Peters L."/>
            <person name="Kyrpides N."/>
            <person name="Mavromatis K."/>
            <person name="Ivanova N."/>
            <person name="Mikailova N."/>
            <person name="Pagani I."/>
            <person name="Chertkov O."/>
            <person name="Detter J.C."/>
            <person name="Tapia R."/>
            <person name="Han C."/>
            <person name="Land M."/>
            <person name="Hauser L."/>
            <person name="Markowitz V."/>
            <person name="Cheng J.-F."/>
            <person name="Hugenholtz P."/>
            <person name="Woyke T."/>
            <person name="Wu D."/>
            <person name="Spring S."/>
            <person name="Merkhoffer B."/>
            <person name="Schneider S."/>
            <person name="Klenk H.-P."/>
            <person name="Eisen J.A."/>
        </authorList>
    </citation>
    <scope>NUCLEOTIDE SEQUENCE [LARGE SCALE GENOMIC DNA]</scope>
    <source>
        <strain evidence="7">ATCC 700085 / DSM 6578 / Z-1203</strain>
        <strain evidence="3">DSM 6578</strain>
    </source>
</reference>
<dbReference type="KEGG" id="stq:Spith_0757"/>
<evidence type="ECO:0000259" key="1">
    <source>
        <dbReference type="SMART" id="SM01126"/>
    </source>
</evidence>
<evidence type="ECO:0000313" key="5">
    <source>
        <dbReference type="EMBL" id="AEJ61475.1"/>
    </source>
</evidence>
<dbReference type="NCBIfam" id="NF033547">
    <property type="entry name" value="transpos_IS1595"/>
    <property type="match status" value="1"/>
</dbReference>
<dbReference type="InterPro" id="IPR053164">
    <property type="entry name" value="IS1016-like_transposase"/>
</dbReference>
<dbReference type="EMBL" id="CP002903">
    <property type="protein sequence ID" value="AEJ60659.1"/>
    <property type="molecule type" value="Genomic_DNA"/>
</dbReference>
<dbReference type="EMBL" id="CP002903">
    <property type="protein sequence ID" value="AEJ61814.1"/>
    <property type="molecule type" value="Genomic_DNA"/>
</dbReference>
<evidence type="ECO:0000313" key="3">
    <source>
        <dbReference type="EMBL" id="AEJ60936.1"/>
    </source>
</evidence>
<keyword evidence="7" id="KW-1185">Reference proteome</keyword>
<dbReference type="KEGG" id="stq:Spith_0657"/>